<feature type="domain" description="SH2" evidence="5">
    <location>
        <begin position="82"/>
        <end position="108"/>
    </location>
</feature>
<evidence type="ECO:0000256" key="3">
    <source>
        <dbReference type="PROSITE-ProRule" id="PRU00191"/>
    </source>
</evidence>
<dbReference type="InterPro" id="IPR000980">
    <property type="entry name" value="SH2"/>
</dbReference>
<keyword evidence="1 4" id="KW-0728">SH3 domain</keyword>
<accession>A0AAV2QYG8</accession>
<evidence type="ECO:0000259" key="6">
    <source>
        <dbReference type="PROSITE" id="PS50002"/>
    </source>
</evidence>
<evidence type="ECO:0000256" key="2">
    <source>
        <dbReference type="ARBA" id="ARBA00022999"/>
    </source>
</evidence>
<dbReference type="SMART" id="SM00326">
    <property type="entry name" value="SH3"/>
    <property type="match status" value="1"/>
</dbReference>
<feature type="non-terminal residue" evidence="7">
    <location>
        <position position="1"/>
    </location>
</feature>
<dbReference type="Pfam" id="PF00018">
    <property type="entry name" value="SH3_1"/>
    <property type="match status" value="1"/>
</dbReference>
<dbReference type="GO" id="GO:0048468">
    <property type="term" value="P:cell development"/>
    <property type="evidence" value="ECO:0007669"/>
    <property type="project" value="UniProtKB-ARBA"/>
</dbReference>
<feature type="non-terminal residue" evidence="7">
    <location>
        <position position="108"/>
    </location>
</feature>
<name>A0AAV2QYG8_MEGNR</name>
<dbReference type="InterPro" id="IPR036860">
    <property type="entry name" value="SH2_dom_sf"/>
</dbReference>
<dbReference type="InterPro" id="IPR036028">
    <property type="entry name" value="SH3-like_dom_sf"/>
</dbReference>
<dbReference type="Gene3D" id="2.30.30.40">
    <property type="entry name" value="SH3 Domains"/>
    <property type="match status" value="1"/>
</dbReference>
<evidence type="ECO:0000256" key="4">
    <source>
        <dbReference type="PROSITE-ProRule" id="PRU00192"/>
    </source>
</evidence>
<dbReference type="GO" id="GO:0030971">
    <property type="term" value="F:receptor tyrosine kinase binding"/>
    <property type="evidence" value="ECO:0007669"/>
    <property type="project" value="TreeGrafter"/>
</dbReference>
<dbReference type="GO" id="GO:0007167">
    <property type="term" value="P:enzyme-linked receptor protein signaling pathway"/>
    <property type="evidence" value="ECO:0007669"/>
    <property type="project" value="TreeGrafter"/>
</dbReference>
<dbReference type="GO" id="GO:0016477">
    <property type="term" value="P:cell migration"/>
    <property type="evidence" value="ECO:0007669"/>
    <property type="project" value="TreeGrafter"/>
</dbReference>
<evidence type="ECO:0000259" key="5">
    <source>
        <dbReference type="PROSITE" id="PS50001"/>
    </source>
</evidence>
<dbReference type="PROSITE" id="PS50001">
    <property type="entry name" value="SH2"/>
    <property type="match status" value="1"/>
</dbReference>
<keyword evidence="8" id="KW-1185">Reference proteome</keyword>
<evidence type="ECO:0000313" key="7">
    <source>
        <dbReference type="EMBL" id="CAL4102215.1"/>
    </source>
</evidence>
<reference evidence="7 8" key="1">
    <citation type="submission" date="2024-05" db="EMBL/GenBank/DDBJ databases">
        <authorList>
            <person name="Wallberg A."/>
        </authorList>
    </citation>
    <scope>NUCLEOTIDE SEQUENCE [LARGE SCALE GENOMIC DNA]</scope>
</reference>
<dbReference type="PROSITE" id="PS50002">
    <property type="entry name" value="SH3"/>
    <property type="match status" value="1"/>
</dbReference>
<dbReference type="GO" id="GO:0035591">
    <property type="term" value="F:signaling adaptor activity"/>
    <property type="evidence" value="ECO:0007669"/>
    <property type="project" value="TreeGrafter"/>
</dbReference>
<sequence>EGGVPGWSPGTVVVARYEFMGNSTNNLNFAKMEQLIIVCGTSDPNWFKARNNNGDEGMIPTSHVIKLIVDKKKMVKLNTMPWLHGKINRNEAQNLLTPQEDGLFLVRE</sequence>
<dbReference type="InterPro" id="IPR001452">
    <property type="entry name" value="SH3_domain"/>
</dbReference>
<dbReference type="GO" id="GO:0005737">
    <property type="term" value="C:cytoplasm"/>
    <property type="evidence" value="ECO:0007669"/>
    <property type="project" value="TreeGrafter"/>
</dbReference>
<dbReference type="InterPro" id="IPR051184">
    <property type="entry name" value="Tyrosine-phos_adapter"/>
</dbReference>
<protein>
    <submittedName>
        <fullName evidence="7">Uncharacterized protein</fullName>
    </submittedName>
</protein>
<organism evidence="7 8">
    <name type="scientific">Meganyctiphanes norvegica</name>
    <name type="common">Northern krill</name>
    <name type="synonym">Thysanopoda norvegica</name>
    <dbReference type="NCBI Taxonomy" id="48144"/>
    <lineage>
        <taxon>Eukaryota</taxon>
        <taxon>Metazoa</taxon>
        <taxon>Ecdysozoa</taxon>
        <taxon>Arthropoda</taxon>
        <taxon>Crustacea</taxon>
        <taxon>Multicrustacea</taxon>
        <taxon>Malacostraca</taxon>
        <taxon>Eumalacostraca</taxon>
        <taxon>Eucarida</taxon>
        <taxon>Euphausiacea</taxon>
        <taxon>Euphausiidae</taxon>
        <taxon>Meganyctiphanes</taxon>
    </lineage>
</organism>
<dbReference type="Pfam" id="PF00017">
    <property type="entry name" value="SH2"/>
    <property type="match status" value="1"/>
</dbReference>
<gene>
    <name evidence="7" type="ORF">MNOR_LOCUS17220</name>
</gene>
<dbReference type="AlphaFoldDB" id="A0AAV2QYG8"/>
<comment type="caution">
    <text evidence="7">The sequence shown here is derived from an EMBL/GenBank/DDBJ whole genome shotgun (WGS) entry which is preliminary data.</text>
</comment>
<dbReference type="EMBL" id="CAXKWB010011714">
    <property type="protein sequence ID" value="CAL4102215.1"/>
    <property type="molecule type" value="Genomic_DNA"/>
</dbReference>
<keyword evidence="2 3" id="KW-0727">SH2 domain</keyword>
<dbReference type="Gene3D" id="3.30.505.10">
    <property type="entry name" value="SH2 domain"/>
    <property type="match status" value="1"/>
</dbReference>
<evidence type="ECO:0000256" key="1">
    <source>
        <dbReference type="ARBA" id="ARBA00022443"/>
    </source>
</evidence>
<dbReference type="Proteomes" id="UP001497623">
    <property type="component" value="Unassembled WGS sequence"/>
</dbReference>
<dbReference type="PANTHER" id="PTHR19969:SF5">
    <property type="entry name" value="CRK-LIKE PROTEIN"/>
    <property type="match status" value="1"/>
</dbReference>
<dbReference type="SUPFAM" id="SSF50044">
    <property type="entry name" value="SH3-domain"/>
    <property type="match status" value="1"/>
</dbReference>
<dbReference type="PANTHER" id="PTHR19969">
    <property type="entry name" value="SH2-SH3 ADAPTOR PROTEIN-RELATED"/>
    <property type="match status" value="1"/>
</dbReference>
<proteinExistence type="predicted"/>
<feature type="domain" description="SH3" evidence="6">
    <location>
        <begin position="8"/>
        <end position="69"/>
    </location>
</feature>
<evidence type="ECO:0000313" key="8">
    <source>
        <dbReference type="Proteomes" id="UP001497623"/>
    </source>
</evidence>